<comment type="caution">
    <text evidence="2">The sequence shown here is derived from an EMBL/GenBank/DDBJ whole genome shotgun (WGS) entry which is preliminary data.</text>
</comment>
<dbReference type="GeneID" id="59334525"/>
<dbReference type="AlphaFoldDB" id="A0A8H6C735"/>
<accession>A0A8H6C735</accession>
<dbReference type="RefSeq" id="XP_037147597.1">
    <property type="nucleotide sequence ID" value="XM_037297023.1"/>
</dbReference>
<evidence type="ECO:0000313" key="3">
    <source>
        <dbReference type="Proteomes" id="UP000593566"/>
    </source>
</evidence>
<dbReference type="Proteomes" id="UP000593566">
    <property type="component" value="Unassembled WGS sequence"/>
</dbReference>
<protein>
    <submittedName>
        <fullName evidence="2">Uncharacterized protein</fullName>
    </submittedName>
</protein>
<evidence type="ECO:0000313" key="2">
    <source>
        <dbReference type="EMBL" id="KAF6218162.1"/>
    </source>
</evidence>
<feature type="compositionally biased region" description="Low complexity" evidence="1">
    <location>
        <begin position="43"/>
        <end position="61"/>
    </location>
</feature>
<name>A0A8H6C735_9LECA</name>
<evidence type="ECO:0000256" key="1">
    <source>
        <dbReference type="SAM" id="MobiDB-lite"/>
    </source>
</evidence>
<reference evidence="2 3" key="1">
    <citation type="journal article" date="2020" name="Genomics">
        <title>Complete, high-quality genomes from long-read metagenomic sequencing of two wolf lichen thalli reveals enigmatic genome architecture.</title>
        <authorList>
            <person name="McKenzie S.K."/>
            <person name="Walston R.F."/>
            <person name="Allen J.L."/>
        </authorList>
    </citation>
    <scope>NUCLEOTIDE SEQUENCE [LARGE SCALE GENOMIC DNA]</scope>
    <source>
        <strain evidence="2">WasteWater1</strain>
    </source>
</reference>
<feature type="region of interest" description="Disordered" evidence="1">
    <location>
        <begin position="25"/>
        <end position="73"/>
    </location>
</feature>
<gene>
    <name evidence="2" type="ORF">HO133_006121</name>
</gene>
<sequence length="381" mass="41722">MDFLKKAKQTMKELEGDLNKATAQLGFGDKSQNGAQVPVAVEPASSNSTPATSTINTPSTSVAPSTAGGDAPKTKLPLAIRKNVRDEFETKIPELEANLSSVLGQPWKISFDPGHLYTLAEDRFSKEKPGQMFTQYCQGATRGISDYIEQFGADGKSELNTLATSHTMTLEQTTNPKISYSGCEISGGMLRLVFRDKYLGSNINTVCAELATAVNNAGMSSNPEGGAALDFNAKNGIKKDYEPEIGNVKAKIQSILGLPMLELHPNFERNFAAIAAYTASGKQPTTYPREWQKKLGFHTFKYFESLVSSLEEQGFAKDDMLQEGYQETADKNEIGLRIVDKLQKGTYNECVFENGVMYIQTTPQYWTSNIRDAGAKIVDLL</sequence>
<dbReference type="EMBL" id="JACCJB010000023">
    <property type="protein sequence ID" value="KAF6218162.1"/>
    <property type="molecule type" value="Genomic_DNA"/>
</dbReference>
<proteinExistence type="predicted"/>
<organism evidence="2 3">
    <name type="scientific">Letharia lupina</name>
    <dbReference type="NCBI Taxonomy" id="560253"/>
    <lineage>
        <taxon>Eukaryota</taxon>
        <taxon>Fungi</taxon>
        <taxon>Dikarya</taxon>
        <taxon>Ascomycota</taxon>
        <taxon>Pezizomycotina</taxon>
        <taxon>Lecanoromycetes</taxon>
        <taxon>OSLEUM clade</taxon>
        <taxon>Lecanoromycetidae</taxon>
        <taxon>Lecanorales</taxon>
        <taxon>Lecanorineae</taxon>
        <taxon>Parmeliaceae</taxon>
        <taxon>Letharia</taxon>
    </lineage>
</organism>
<keyword evidence="3" id="KW-1185">Reference proteome</keyword>